<dbReference type="EMBL" id="SDMP01000013">
    <property type="protein sequence ID" value="RYR19156.1"/>
    <property type="molecule type" value="Genomic_DNA"/>
</dbReference>
<dbReference type="PANTHER" id="PTHR46277:SF19">
    <property type="entry name" value="RANDOM SLUG PROTEIN 5-LIKE"/>
    <property type="match status" value="1"/>
</dbReference>
<dbReference type="SUPFAM" id="SSF46938">
    <property type="entry name" value="CRAL/TRIO N-terminal domain"/>
    <property type="match status" value="1"/>
</dbReference>
<gene>
    <name evidence="3" type="ORF">Ahy_B03g063865</name>
</gene>
<dbReference type="InterPro" id="IPR036273">
    <property type="entry name" value="CRAL/TRIO_N_dom_sf"/>
</dbReference>
<accession>A0A444ZYD1</accession>
<evidence type="ECO:0000259" key="2">
    <source>
        <dbReference type="PROSITE" id="PS50191"/>
    </source>
</evidence>
<dbReference type="Proteomes" id="UP000289738">
    <property type="component" value="Chromosome B03"/>
</dbReference>
<proteinExistence type="predicted"/>
<organism evidence="3 4">
    <name type="scientific">Arachis hypogaea</name>
    <name type="common">Peanut</name>
    <dbReference type="NCBI Taxonomy" id="3818"/>
    <lineage>
        <taxon>Eukaryota</taxon>
        <taxon>Viridiplantae</taxon>
        <taxon>Streptophyta</taxon>
        <taxon>Embryophyta</taxon>
        <taxon>Tracheophyta</taxon>
        <taxon>Spermatophyta</taxon>
        <taxon>Magnoliopsida</taxon>
        <taxon>eudicotyledons</taxon>
        <taxon>Gunneridae</taxon>
        <taxon>Pentapetalae</taxon>
        <taxon>rosids</taxon>
        <taxon>fabids</taxon>
        <taxon>Fabales</taxon>
        <taxon>Fabaceae</taxon>
        <taxon>Papilionoideae</taxon>
        <taxon>50 kb inversion clade</taxon>
        <taxon>dalbergioids sensu lato</taxon>
        <taxon>Dalbergieae</taxon>
        <taxon>Pterocarpus clade</taxon>
        <taxon>Arachis</taxon>
    </lineage>
</organism>
<keyword evidence="4" id="KW-1185">Reference proteome</keyword>
<feature type="compositionally biased region" description="Low complexity" evidence="1">
    <location>
        <begin position="63"/>
        <end position="82"/>
    </location>
</feature>
<dbReference type="InterPro" id="IPR001251">
    <property type="entry name" value="CRAL-TRIO_dom"/>
</dbReference>
<dbReference type="PROSITE" id="PS50191">
    <property type="entry name" value="CRAL_TRIO"/>
    <property type="match status" value="1"/>
</dbReference>
<dbReference type="STRING" id="3818.A0A444ZYD1"/>
<dbReference type="Pfam" id="PF00650">
    <property type="entry name" value="CRAL_TRIO"/>
    <property type="match status" value="1"/>
</dbReference>
<dbReference type="InterPro" id="IPR011074">
    <property type="entry name" value="CRAL/TRIO_N_dom"/>
</dbReference>
<feature type="domain" description="CRAL-TRIO" evidence="2">
    <location>
        <begin position="156"/>
        <end position="319"/>
    </location>
</feature>
<reference evidence="3 4" key="1">
    <citation type="submission" date="2019-01" db="EMBL/GenBank/DDBJ databases">
        <title>Sequencing of cultivated peanut Arachis hypogaea provides insights into genome evolution and oil improvement.</title>
        <authorList>
            <person name="Chen X."/>
        </authorList>
    </citation>
    <scope>NUCLEOTIDE SEQUENCE [LARGE SCALE GENOMIC DNA]</scope>
    <source>
        <strain evidence="4">cv. Fuhuasheng</strain>
        <tissue evidence="3">Leaves</tissue>
    </source>
</reference>
<comment type="caution">
    <text evidence="3">The sequence shown here is derived from an EMBL/GenBank/DDBJ whole genome shotgun (WGS) entry which is preliminary data.</text>
</comment>
<evidence type="ECO:0000313" key="4">
    <source>
        <dbReference type="Proteomes" id="UP000289738"/>
    </source>
</evidence>
<dbReference type="CDD" id="cd00170">
    <property type="entry name" value="SEC14"/>
    <property type="match status" value="1"/>
</dbReference>
<sequence length="323" mass="37320">MLCVWHVCYIYQAATIHKLKLEEFVERATYKIISLHPLQQNRKRRMAFWRSTTLESNKHDLNTYANPTTTMTTTTTSTATTTTDKEATTTHAELTKIPLMRAFIETHDPSSMHEVDDLMMRRFLRARDSDVDKASAMLLKCLKWRRSFVPNGFFSVSEVPNEITQDKVFAQGHDNRGRPIAVIFGARHFQNKQGGLDEFKRFVVYAFDKLCASMPDGQEKFVGIAELKGWGYSNSDVRGYITALSILQDYYPERLGKLFILHAPYIFMKVWKVIYPFIDNNTRKKIVFVENKKLKSTLLEDIEESQLPEIYGGQLPLVPIQDS</sequence>
<protein>
    <recommendedName>
        <fullName evidence="2">CRAL-TRIO domain-containing protein</fullName>
    </recommendedName>
</protein>
<dbReference type="PANTHER" id="PTHR46277">
    <property type="entry name" value="OS03G0850700 PROTEIN"/>
    <property type="match status" value="1"/>
</dbReference>
<evidence type="ECO:0000313" key="3">
    <source>
        <dbReference type="EMBL" id="RYR19156.1"/>
    </source>
</evidence>
<dbReference type="SMART" id="SM00516">
    <property type="entry name" value="SEC14"/>
    <property type="match status" value="1"/>
</dbReference>
<feature type="region of interest" description="Disordered" evidence="1">
    <location>
        <begin position="60"/>
        <end position="87"/>
    </location>
</feature>
<dbReference type="Gene3D" id="3.40.525.10">
    <property type="entry name" value="CRAL-TRIO lipid binding domain"/>
    <property type="match status" value="1"/>
</dbReference>
<name>A0A444ZYD1_ARAHY</name>
<dbReference type="InterPro" id="IPR036865">
    <property type="entry name" value="CRAL-TRIO_dom_sf"/>
</dbReference>
<evidence type="ECO:0000256" key="1">
    <source>
        <dbReference type="SAM" id="MobiDB-lite"/>
    </source>
</evidence>
<dbReference type="AlphaFoldDB" id="A0A444ZYD1"/>
<dbReference type="SUPFAM" id="SSF52087">
    <property type="entry name" value="CRAL/TRIO domain"/>
    <property type="match status" value="1"/>
</dbReference>
<dbReference type="SMART" id="SM01100">
    <property type="entry name" value="CRAL_TRIO_N"/>
    <property type="match status" value="1"/>
</dbReference>